<dbReference type="Proteomes" id="UP000595095">
    <property type="component" value="Chromosome"/>
</dbReference>
<organism evidence="3 4">
    <name type="scientific">Salinimonas marina</name>
    <dbReference type="NCBI Taxonomy" id="2785918"/>
    <lineage>
        <taxon>Bacteria</taxon>
        <taxon>Pseudomonadati</taxon>
        <taxon>Pseudomonadota</taxon>
        <taxon>Gammaproteobacteria</taxon>
        <taxon>Alteromonadales</taxon>
        <taxon>Alteromonadaceae</taxon>
        <taxon>Alteromonas/Salinimonas group</taxon>
        <taxon>Salinimonas</taxon>
    </lineage>
</organism>
<dbReference type="KEGG" id="smaa:IT774_11525"/>
<dbReference type="EMBL" id="CP064795">
    <property type="protein sequence ID" value="QPG04808.1"/>
    <property type="molecule type" value="Genomic_DNA"/>
</dbReference>
<feature type="region of interest" description="Disordered" evidence="1">
    <location>
        <begin position="109"/>
        <end position="134"/>
    </location>
</feature>
<sequence>MNEQQLLAQLKDIQPPDPVSFWPLAWGWWLVVALTLLVLTAVVWWWRQRRRFNAPAARRSRSLKMFLWKPTTGRHKSINYSSVPPSATSPPCPGGTVWSTLDPVFGKAAQTGAAEPGRRGTESLTGYAVSARQA</sequence>
<keyword evidence="4" id="KW-1185">Reference proteome</keyword>
<keyword evidence="2" id="KW-1133">Transmembrane helix</keyword>
<gene>
    <name evidence="3" type="ORF">IT774_11525</name>
</gene>
<dbReference type="InterPro" id="IPR025489">
    <property type="entry name" value="DUF4381"/>
</dbReference>
<evidence type="ECO:0000313" key="4">
    <source>
        <dbReference type="Proteomes" id="UP000595095"/>
    </source>
</evidence>
<name>A0A7S9DVR5_9ALTE</name>
<protein>
    <submittedName>
        <fullName evidence="3">DUF4381 domain-containing protein</fullName>
    </submittedName>
</protein>
<accession>A0A7S9DVR5</accession>
<dbReference type="AlphaFoldDB" id="A0A7S9DVR5"/>
<keyword evidence="2" id="KW-0812">Transmembrane</keyword>
<dbReference type="Pfam" id="PF14316">
    <property type="entry name" value="DUF4381"/>
    <property type="match status" value="1"/>
</dbReference>
<evidence type="ECO:0000256" key="1">
    <source>
        <dbReference type="SAM" id="MobiDB-lite"/>
    </source>
</evidence>
<evidence type="ECO:0000256" key="2">
    <source>
        <dbReference type="SAM" id="Phobius"/>
    </source>
</evidence>
<keyword evidence="2" id="KW-0472">Membrane</keyword>
<reference evidence="3 4" key="1">
    <citation type="submission" date="2020-11" db="EMBL/GenBank/DDBJ databases">
        <title>Complete genome sequence for Salinimonas sp. strain G2-b.</title>
        <authorList>
            <person name="Park S.-J."/>
        </authorList>
    </citation>
    <scope>NUCLEOTIDE SEQUENCE [LARGE SCALE GENOMIC DNA]</scope>
    <source>
        <strain evidence="3 4">G2-b</strain>
    </source>
</reference>
<evidence type="ECO:0000313" key="3">
    <source>
        <dbReference type="EMBL" id="QPG04808.1"/>
    </source>
</evidence>
<feature type="transmembrane region" description="Helical" evidence="2">
    <location>
        <begin position="26"/>
        <end position="46"/>
    </location>
</feature>
<proteinExistence type="predicted"/>